<feature type="transmembrane region" description="Helical" evidence="1">
    <location>
        <begin position="24"/>
        <end position="46"/>
    </location>
</feature>
<sequence length="109" mass="13173">MISESWFEPLRVWAEQSVAQYNQVIGSCLVFFFAACIFYFYEWIYLWRADERIKVIRYASYYWMFGAVVFCDLLFPKTYLWHIFFLLKYGIVLTVGALYIVIRKIRDAA</sequence>
<feature type="transmembrane region" description="Helical" evidence="1">
    <location>
        <begin position="58"/>
        <end position="75"/>
    </location>
</feature>
<accession>A0A512PP88</accession>
<evidence type="ECO:0000313" key="3">
    <source>
        <dbReference type="Proteomes" id="UP000321569"/>
    </source>
</evidence>
<organism evidence="2 3">
    <name type="scientific">Lentilactobacillus rapi</name>
    <dbReference type="NCBI Taxonomy" id="481723"/>
    <lineage>
        <taxon>Bacteria</taxon>
        <taxon>Bacillati</taxon>
        <taxon>Bacillota</taxon>
        <taxon>Bacilli</taxon>
        <taxon>Lactobacillales</taxon>
        <taxon>Lactobacillaceae</taxon>
        <taxon>Lentilactobacillus</taxon>
    </lineage>
</organism>
<feature type="transmembrane region" description="Helical" evidence="1">
    <location>
        <begin position="81"/>
        <end position="102"/>
    </location>
</feature>
<keyword evidence="1" id="KW-0812">Transmembrane</keyword>
<dbReference type="Proteomes" id="UP000321569">
    <property type="component" value="Unassembled WGS sequence"/>
</dbReference>
<evidence type="ECO:0000256" key="1">
    <source>
        <dbReference type="SAM" id="Phobius"/>
    </source>
</evidence>
<evidence type="ECO:0000313" key="2">
    <source>
        <dbReference type="EMBL" id="GEP72992.1"/>
    </source>
</evidence>
<comment type="caution">
    <text evidence="2">The sequence shown here is derived from an EMBL/GenBank/DDBJ whole genome shotgun (WGS) entry which is preliminary data.</text>
</comment>
<dbReference type="AlphaFoldDB" id="A0A512PP88"/>
<dbReference type="EMBL" id="BKAM01000043">
    <property type="protein sequence ID" value="GEP72992.1"/>
    <property type="molecule type" value="Genomic_DNA"/>
</dbReference>
<name>A0A512PP88_9LACO</name>
<keyword evidence="1" id="KW-1133">Transmembrane helix</keyword>
<reference evidence="2 3" key="1">
    <citation type="submission" date="2019-07" db="EMBL/GenBank/DDBJ databases">
        <title>Whole genome shotgun sequence of Lactobacillus rapi NBRC 109618.</title>
        <authorList>
            <person name="Hosoyama A."/>
            <person name="Uohara A."/>
            <person name="Ohji S."/>
            <person name="Ichikawa N."/>
        </authorList>
    </citation>
    <scope>NUCLEOTIDE SEQUENCE [LARGE SCALE GENOMIC DNA]</scope>
    <source>
        <strain evidence="2 3">NBRC 109618</strain>
    </source>
</reference>
<gene>
    <name evidence="2" type="ORF">LRA02_18600</name>
</gene>
<dbReference type="STRING" id="1423795.FD12_GL000105"/>
<dbReference type="RefSeq" id="WP_056982488.1">
    <property type="nucleotide sequence ID" value="NZ_BKAM01000043.1"/>
</dbReference>
<proteinExistence type="predicted"/>
<keyword evidence="1" id="KW-0472">Membrane</keyword>
<dbReference type="OrthoDB" id="2314354at2"/>
<evidence type="ECO:0008006" key="4">
    <source>
        <dbReference type="Google" id="ProtNLM"/>
    </source>
</evidence>
<protein>
    <recommendedName>
        <fullName evidence="4">DUF2178 domain-containing protein</fullName>
    </recommendedName>
</protein>